<dbReference type="CDD" id="cd00093">
    <property type="entry name" value="HTH_XRE"/>
    <property type="match status" value="1"/>
</dbReference>
<keyword evidence="2" id="KW-0238">DNA-binding</keyword>
<feature type="domain" description="HTH cro/C1-type" evidence="4">
    <location>
        <begin position="12"/>
        <end position="66"/>
    </location>
</feature>
<dbReference type="GO" id="GO:0003700">
    <property type="term" value="F:DNA-binding transcription factor activity"/>
    <property type="evidence" value="ECO:0007669"/>
    <property type="project" value="TreeGrafter"/>
</dbReference>
<dbReference type="GO" id="GO:0005829">
    <property type="term" value="C:cytosol"/>
    <property type="evidence" value="ECO:0007669"/>
    <property type="project" value="TreeGrafter"/>
</dbReference>
<dbReference type="RefSeq" id="WP_138085273.1">
    <property type="nucleotide sequence ID" value="NZ_VAUV01000004.1"/>
</dbReference>
<accession>A0A5R8KH85</accession>
<sequence length="111" mass="12552">MIDTEDTIYQRLRLAREQAGLSQGQIAKLINYHRPTISEIEAGRRKVTSEELALFAKHYGVTAAWLLNESESDDDPAVELAARELSSLNKEDLDKILRLLRSLKKSSPSKE</sequence>
<dbReference type="Proteomes" id="UP000306196">
    <property type="component" value="Unassembled WGS sequence"/>
</dbReference>
<protein>
    <submittedName>
        <fullName evidence="5">Helix-turn-helix transcriptional regulator</fullName>
    </submittedName>
</protein>
<reference evidence="5 6" key="1">
    <citation type="submission" date="2019-05" db="EMBL/GenBank/DDBJ databases">
        <title>Verrucobacter flavum gen. nov., sp. nov. a new member of the family Verrucomicrobiaceae.</title>
        <authorList>
            <person name="Szuroczki S."/>
            <person name="Abbaszade G."/>
            <person name="Szabo A."/>
            <person name="Felfoldi T."/>
            <person name="Schumann P."/>
            <person name="Boka K."/>
            <person name="Keki Z."/>
            <person name="Toumi M."/>
            <person name="Toth E."/>
        </authorList>
    </citation>
    <scope>NUCLEOTIDE SEQUENCE [LARGE SCALE GENOMIC DNA]</scope>
    <source>
        <strain evidence="5 6">MG-N-17</strain>
    </source>
</reference>
<evidence type="ECO:0000256" key="3">
    <source>
        <dbReference type="ARBA" id="ARBA00023163"/>
    </source>
</evidence>
<gene>
    <name evidence="5" type="ORF">FEM03_05940</name>
</gene>
<organism evidence="5 6">
    <name type="scientific">Phragmitibacter flavus</name>
    <dbReference type="NCBI Taxonomy" id="2576071"/>
    <lineage>
        <taxon>Bacteria</taxon>
        <taxon>Pseudomonadati</taxon>
        <taxon>Verrucomicrobiota</taxon>
        <taxon>Verrucomicrobiia</taxon>
        <taxon>Verrucomicrobiales</taxon>
        <taxon>Verrucomicrobiaceae</taxon>
        <taxon>Phragmitibacter</taxon>
    </lineage>
</organism>
<dbReference type="PANTHER" id="PTHR46797">
    <property type="entry name" value="HTH-TYPE TRANSCRIPTIONAL REGULATOR"/>
    <property type="match status" value="1"/>
</dbReference>
<dbReference type="InterPro" id="IPR010982">
    <property type="entry name" value="Lambda_DNA-bd_dom_sf"/>
</dbReference>
<dbReference type="SMART" id="SM00530">
    <property type="entry name" value="HTH_XRE"/>
    <property type="match status" value="1"/>
</dbReference>
<keyword evidence="6" id="KW-1185">Reference proteome</keyword>
<dbReference type="Gene3D" id="1.10.260.40">
    <property type="entry name" value="lambda repressor-like DNA-binding domains"/>
    <property type="match status" value="1"/>
</dbReference>
<dbReference type="EMBL" id="VAUV01000004">
    <property type="protein sequence ID" value="TLD71678.1"/>
    <property type="molecule type" value="Genomic_DNA"/>
</dbReference>
<name>A0A5R8KH85_9BACT</name>
<dbReference type="AlphaFoldDB" id="A0A5R8KH85"/>
<evidence type="ECO:0000259" key="4">
    <source>
        <dbReference type="PROSITE" id="PS50943"/>
    </source>
</evidence>
<evidence type="ECO:0000313" key="6">
    <source>
        <dbReference type="Proteomes" id="UP000306196"/>
    </source>
</evidence>
<dbReference type="OrthoDB" id="8895516at2"/>
<dbReference type="Pfam" id="PF13560">
    <property type="entry name" value="HTH_31"/>
    <property type="match status" value="1"/>
</dbReference>
<comment type="caution">
    <text evidence="5">The sequence shown here is derived from an EMBL/GenBank/DDBJ whole genome shotgun (WGS) entry which is preliminary data.</text>
</comment>
<dbReference type="InterPro" id="IPR050807">
    <property type="entry name" value="TransReg_Diox_bact_type"/>
</dbReference>
<proteinExistence type="predicted"/>
<dbReference type="PANTHER" id="PTHR46797:SF23">
    <property type="entry name" value="HTH-TYPE TRANSCRIPTIONAL REGULATOR SUTR"/>
    <property type="match status" value="1"/>
</dbReference>
<dbReference type="PROSITE" id="PS50943">
    <property type="entry name" value="HTH_CROC1"/>
    <property type="match status" value="1"/>
</dbReference>
<evidence type="ECO:0000313" key="5">
    <source>
        <dbReference type="EMBL" id="TLD71678.1"/>
    </source>
</evidence>
<dbReference type="InterPro" id="IPR001387">
    <property type="entry name" value="Cro/C1-type_HTH"/>
</dbReference>
<evidence type="ECO:0000256" key="1">
    <source>
        <dbReference type="ARBA" id="ARBA00023015"/>
    </source>
</evidence>
<dbReference type="GO" id="GO:0003677">
    <property type="term" value="F:DNA binding"/>
    <property type="evidence" value="ECO:0007669"/>
    <property type="project" value="UniProtKB-KW"/>
</dbReference>
<keyword evidence="3" id="KW-0804">Transcription</keyword>
<evidence type="ECO:0000256" key="2">
    <source>
        <dbReference type="ARBA" id="ARBA00023125"/>
    </source>
</evidence>
<dbReference type="SUPFAM" id="SSF47413">
    <property type="entry name" value="lambda repressor-like DNA-binding domains"/>
    <property type="match status" value="1"/>
</dbReference>
<keyword evidence="1" id="KW-0805">Transcription regulation</keyword>